<dbReference type="InterPro" id="IPR043129">
    <property type="entry name" value="ATPase_NBD"/>
</dbReference>
<dbReference type="NCBIfam" id="TIGR01319">
    <property type="entry name" value="glmL_fam"/>
    <property type="match status" value="1"/>
</dbReference>
<dbReference type="InterPro" id="IPR006230">
    <property type="entry name" value="MutL"/>
</dbReference>
<evidence type="ECO:0000313" key="1">
    <source>
        <dbReference type="EMBL" id="CAB5008925.1"/>
    </source>
</evidence>
<dbReference type="SUPFAM" id="SSF53067">
    <property type="entry name" value="Actin-like ATPase domain"/>
    <property type="match status" value="1"/>
</dbReference>
<sequence>MVLIACADVGSTFTKGCLVDGDGHLLASASHRTTSDTDVLLGLDEVLAQLAYVAGAAIDEVRVCSSAGGGLRLAVIGHERAISAQAGFRVGLSAGARMVHVGAGRLDAAGMAELKASRPDLVLLVGGTDGGDEDAIRHNAEALSATGPRVPYVVAGNVVARDDVVAHLAERGRVAIPTANVIPRIGVLDPAPARAAIRGLFVSHVIGGKGLSKGPRFAGLVSGATPDIVLRAVELLADGTETDPGVGDVLVVDVGGATTDVYSVVSPDPAAEHDLPDDVVGEWHAARTVEGDLGMRWSALGVVEAAVLERLERLDGIDAAQAAQAAQRRHDHVGLVPAAGPEGDHERAFDEWLATAAITVAARRHARPGELPGGDRTAPRDLRRVSLIVGSGGALRHADSVRRQQFLEPLVADSAGGWLLPRPGTPTVVDDLAVLGVAGLLAPDRPDAAMALLRHHLLA</sequence>
<proteinExistence type="predicted"/>
<dbReference type="Pfam" id="PF13941">
    <property type="entry name" value="MutL"/>
    <property type="match status" value="1"/>
</dbReference>
<name>A0A6J7PWF2_9ZZZZ</name>
<organism evidence="1">
    <name type="scientific">freshwater metagenome</name>
    <dbReference type="NCBI Taxonomy" id="449393"/>
    <lineage>
        <taxon>unclassified sequences</taxon>
        <taxon>metagenomes</taxon>
        <taxon>ecological metagenomes</taxon>
    </lineage>
</organism>
<accession>A0A6J7PWF2</accession>
<reference evidence="1" key="1">
    <citation type="submission" date="2020-05" db="EMBL/GenBank/DDBJ databases">
        <authorList>
            <person name="Chiriac C."/>
            <person name="Salcher M."/>
            <person name="Ghai R."/>
            <person name="Kavagutti S V."/>
        </authorList>
    </citation>
    <scope>NUCLEOTIDE SEQUENCE</scope>
</reference>
<dbReference type="AlphaFoldDB" id="A0A6J7PWF2"/>
<dbReference type="EMBL" id="CAFBOZ010000154">
    <property type="protein sequence ID" value="CAB5008925.1"/>
    <property type="molecule type" value="Genomic_DNA"/>
</dbReference>
<gene>
    <name evidence="1" type="ORF">UFOPK3992_01123</name>
</gene>
<protein>
    <submittedName>
        <fullName evidence="1">Unannotated protein</fullName>
    </submittedName>
</protein>